<feature type="binding site" evidence="8">
    <location>
        <position position="169"/>
    </location>
    <ligand>
        <name>ATP</name>
        <dbReference type="ChEBI" id="CHEBI:30616"/>
    </ligand>
</feature>
<feature type="domain" description="Chromosomal replication initiator DnaA C-terminal" evidence="13">
    <location>
        <begin position="370"/>
        <end position="439"/>
    </location>
</feature>
<dbReference type="FunFam" id="3.40.50.300:FF:000668">
    <property type="entry name" value="Chromosomal replication initiator protein DnaA"/>
    <property type="match status" value="1"/>
</dbReference>
<comment type="subcellular location">
    <subcellularLocation>
        <location evidence="8">Cytoplasm</location>
    </subcellularLocation>
</comment>
<dbReference type="InterPro" id="IPR013159">
    <property type="entry name" value="DnaA_C"/>
</dbReference>
<evidence type="ECO:0000256" key="7">
    <source>
        <dbReference type="ARBA" id="ARBA00023125"/>
    </source>
</evidence>
<dbReference type="Proteomes" id="UP000177885">
    <property type="component" value="Unassembled WGS sequence"/>
</dbReference>
<dbReference type="SUPFAM" id="SSF48295">
    <property type="entry name" value="TrpR-like"/>
    <property type="match status" value="1"/>
</dbReference>
<comment type="subunit">
    <text evidence="8">Oligomerizes as a right-handed, spiral filament on DNA at oriC.</text>
</comment>
<dbReference type="Pfam" id="PF08299">
    <property type="entry name" value="Bac_DnaA_C"/>
    <property type="match status" value="1"/>
</dbReference>
<dbReference type="GO" id="GO:0008289">
    <property type="term" value="F:lipid binding"/>
    <property type="evidence" value="ECO:0007669"/>
    <property type="project" value="UniProtKB-KW"/>
</dbReference>
<evidence type="ECO:0000256" key="5">
    <source>
        <dbReference type="ARBA" id="ARBA00022840"/>
    </source>
</evidence>
<dbReference type="GO" id="GO:0005737">
    <property type="term" value="C:cytoplasm"/>
    <property type="evidence" value="ECO:0007669"/>
    <property type="project" value="UniProtKB-SubCell"/>
</dbReference>
<evidence type="ECO:0000313" key="14">
    <source>
        <dbReference type="EMBL" id="OGL67029.1"/>
    </source>
</evidence>
<dbReference type="AlphaFoldDB" id="A0A1F7TM28"/>
<evidence type="ECO:0000256" key="6">
    <source>
        <dbReference type="ARBA" id="ARBA00023121"/>
    </source>
</evidence>
<comment type="caution">
    <text evidence="14">The sequence shown here is derived from an EMBL/GenBank/DDBJ whole genome shotgun (WGS) entry which is preliminary data.</text>
</comment>
<evidence type="ECO:0000256" key="1">
    <source>
        <dbReference type="ARBA" id="ARBA00006583"/>
    </source>
</evidence>
<keyword evidence="7 8" id="KW-0238">DNA-binding</keyword>
<keyword evidence="2 8" id="KW-0963">Cytoplasm</keyword>
<evidence type="ECO:0000259" key="13">
    <source>
        <dbReference type="SMART" id="SM00760"/>
    </source>
</evidence>
<dbReference type="PANTHER" id="PTHR30050:SF2">
    <property type="entry name" value="CHROMOSOMAL REPLICATION INITIATOR PROTEIN DNAA"/>
    <property type="match status" value="1"/>
</dbReference>
<feature type="binding site" evidence="8">
    <location>
        <position position="171"/>
    </location>
    <ligand>
        <name>ATP</name>
        <dbReference type="ChEBI" id="CHEBI:30616"/>
    </ligand>
</feature>
<evidence type="ECO:0000256" key="3">
    <source>
        <dbReference type="ARBA" id="ARBA00022705"/>
    </source>
</evidence>
<gene>
    <name evidence="8" type="primary">dnaA</name>
    <name evidence="14" type="ORF">A2856_00895</name>
</gene>
<protein>
    <recommendedName>
        <fullName evidence="8 9">Chromosomal replication initiator protein DnaA</fullName>
    </recommendedName>
</protein>
<evidence type="ECO:0000259" key="12">
    <source>
        <dbReference type="SMART" id="SM00382"/>
    </source>
</evidence>
<dbReference type="InterPro" id="IPR038454">
    <property type="entry name" value="DnaA_N_sf"/>
</dbReference>
<dbReference type="InterPro" id="IPR024633">
    <property type="entry name" value="DnaA_N_dom"/>
</dbReference>
<dbReference type="GO" id="GO:0006270">
    <property type="term" value="P:DNA replication initiation"/>
    <property type="evidence" value="ECO:0007669"/>
    <property type="project" value="UniProtKB-UniRule"/>
</dbReference>
<keyword evidence="6 8" id="KW-0446">Lipid-binding</keyword>
<dbReference type="InterPro" id="IPR010921">
    <property type="entry name" value="Trp_repressor/repl_initiator"/>
</dbReference>
<dbReference type="NCBIfam" id="TIGR00362">
    <property type="entry name" value="DnaA"/>
    <property type="match status" value="1"/>
</dbReference>
<dbReference type="SUPFAM" id="SSF52540">
    <property type="entry name" value="P-loop containing nucleoside triphosphate hydrolases"/>
    <property type="match status" value="1"/>
</dbReference>
<feature type="region of interest" description="Domain III, AAA+ region" evidence="8">
    <location>
        <begin position="125"/>
        <end position="341"/>
    </location>
</feature>
<dbReference type="Pfam" id="PF11638">
    <property type="entry name" value="DnaA_N"/>
    <property type="match status" value="1"/>
</dbReference>
<sequence length="463" mass="52004">MTTHELWQAVLGELELSLSKANFTTWFRNTFIASQAGTEVCIGVPNAFTKAWLEKKYHRDILNCLQNLTNHTVRVISYRVEARVPAPSMAVPVAAAQEPAYVAAPAQDAAAPVIHANQPQSGEFTLNGKYVFGTFIVGKQNELAHAASQAVAAQPGGVYNPLFIYGGVGLGKTHLIQAVGNELVRKNPNLNVLYVTCERFTNDYISSVRSGQMKQFKDRYRQVDLLLIDDIQFLKGKDGTQEEFFHTFNQLYQSNKQIVITSDRPPKAIPELEQRLISRFECGMMADVGSPDFETRVAILEAKCREKNYALDREILHHVASVVQTNVRELEGALNKLIAFHQFKNIPPTVESVKPILTSFSPNTNKKTLTPRQVIATVAGYFDLNVDDLLGKSREKRLAFPRQIVMYLLREEMKSSYPSIGMELGGRDHTTAMHAYDKICTCLNEDEKLQHDIELIKQKLYAL</sequence>
<proteinExistence type="inferred from homology"/>
<dbReference type="Pfam" id="PF00308">
    <property type="entry name" value="Bac_DnaA"/>
    <property type="match status" value="1"/>
</dbReference>
<feature type="region of interest" description="Domain IV, binds dsDNA" evidence="8">
    <location>
        <begin position="342"/>
        <end position="463"/>
    </location>
</feature>
<comment type="caution">
    <text evidence="8">Lacks conserved residue(s) required for the propagation of feature annotation.</text>
</comment>
<feature type="domain" description="AAA+ ATPase" evidence="12">
    <location>
        <begin position="158"/>
        <end position="290"/>
    </location>
</feature>
<dbReference type="SMART" id="SM00382">
    <property type="entry name" value="AAA"/>
    <property type="match status" value="1"/>
</dbReference>
<dbReference type="InterPro" id="IPR001957">
    <property type="entry name" value="Chromosome_initiator_DnaA"/>
</dbReference>
<dbReference type="Gene3D" id="3.30.300.180">
    <property type="match status" value="1"/>
</dbReference>
<dbReference type="SMART" id="SM00760">
    <property type="entry name" value="Bac_DnaA_C"/>
    <property type="match status" value="1"/>
</dbReference>
<feature type="binding site" evidence="8">
    <location>
        <position position="173"/>
    </location>
    <ligand>
        <name>ATP</name>
        <dbReference type="ChEBI" id="CHEBI:30616"/>
    </ligand>
</feature>
<dbReference type="InterPro" id="IPR013317">
    <property type="entry name" value="DnaA_dom"/>
</dbReference>
<name>A0A1F7TM28_9BACT</name>
<evidence type="ECO:0000256" key="4">
    <source>
        <dbReference type="ARBA" id="ARBA00022741"/>
    </source>
</evidence>
<evidence type="ECO:0000256" key="10">
    <source>
        <dbReference type="RuleBase" id="RU000577"/>
    </source>
</evidence>
<dbReference type="EMBL" id="MGDT01000004">
    <property type="protein sequence ID" value="OGL67029.1"/>
    <property type="molecule type" value="Genomic_DNA"/>
</dbReference>
<evidence type="ECO:0000256" key="11">
    <source>
        <dbReference type="RuleBase" id="RU004227"/>
    </source>
</evidence>
<dbReference type="GO" id="GO:0005524">
    <property type="term" value="F:ATP binding"/>
    <property type="evidence" value="ECO:0007669"/>
    <property type="project" value="UniProtKB-UniRule"/>
</dbReference>
<dbReference type="PANTHER" id="PTHR30050">
    <property type="entry name" value="CHROMOSOMAL REPLICATION INITIATOR PROTEIN DNAA"/>
    <property type="match status" value="1"/>
</dbReference>
<dbReference type="CDD" id="cd00009">
    <property type="entry name" value="AAA"/>
    <property type="match status" value="1"/>
</dbReference>
<dbReference type="GO" id="GO:0003688">
    <property type="term" value="F:DNA replication origin binding"/>
    <property type="evidence" value="ECO:0007669"/>
    <property type="project" value="UniProtKB-UniRule"/>
</dbReference>
<feature type="region of interest" description="Domain I, interacts with DnaA modulators" evidence="8">
    <location>
        <begin position="1"/>
        <end position="110"/>
    </location>
</feature>
<reference evidence="14 15" key="1">
    <citation type="journal article" date="2016" name="Nat. Commun.">
        <title>Thousands of microbial genomes shed light on interconnected biogeochemical processes in an aquifer system.</title>
        <authorList>
            <person name="Anantharaman K."/>
            <person name="Brown C.T."/>
            <person name="Hug L.A."/>
            <person name="Sharon I."/>
            <person name="Castelle C.J."/>
            <person name="Probst A.J."/>
            <person name="Thomas B.C."/>
            <person name="Singh A."/>
            <person name="Wilkins M.J."/>
            <person name="Karaoz U."/>
            <person name="Brodie E.L."/>
            <person name="Williams K.H."/>
            <person name="Hubbard S.S."/>
            <person name="Banfield J.F."/>
        </authorList>
    </citation>
    <scope>NUCLEOTIDE SEQUENCE [LARGE SCALE GENOMIC DNA]</scope>
</reference>
<comment type="domain">
    <text evidence="8">Domain I is involved in oligomerization and binding regulators, domain II is flexibile and of varying length in different bacteria, domain III forms the AAA+ region, while domain IV binds dsDNA.</text>
</comment>
<evidence type="ECO:0000313" key="15">
    <source>
        <dbReference type="Proteomes" id="UP000177885"/>
    </source>
</evidence>
<dbReference type="Gene3D" id="3.40.50.300">
    <property type="entry name" value="P-loop containing nucleotide triphosphate hydrolases"/>
    <property type="match status" value="1"/>
</dbReference>
<comment type="similarity">
    <text evidence="1 8 11">Belongs to the DnaA family.</text>
</comment>
<evidence type="ECO:0000256" key="9">
    <source>
        <dbReference type="NCBIfam" id="TIGR00362"/>
    </source>
</evidence>
<dbReference type="InterPro" id="IPR003593">
    <property type="entry name" value="AAA+_ATPase"/>
</dbReference>
<dbReference type="HAMAP" id="MF_00377">
    <property type="entry name" value="DnaA_bact"/>
    <property type="match status" value="1"/>
</dbReference>
<dbReference type="PRINTS" id="PR00051">
    <property type="entry name" value="DNAA"/>
</dbReference>
<dbReference type="InterPro" id="IPR027417">
    <property type="entry name" value="P-loop_NTPase"/>
</dbReference>
<evidence type="ECO:0000256" key="8">
    <source>
        <dbReference type="HAMAP-Rule" id="MF_00377"/>
    </source>
</evidence>
<keyword evidence="4 8" id="KW-0547">Nucleotide-binding</keyword>
<dbReference type="Gene3D" id="1.10.1750.10">
    <property type="match status" value="1"/>
</dbReference>
<evidence type="ECO:0000256" key="2">
    <source>
        <dbReference type="ARBA" id="ARBA00022490"/>
    </source>
</evidence>
<dbReference type="STRING" id="1802385.A2856_00895"/>
<organism evidence="14 15">
    <name type="scientific">Candidatus Uhrbacteria bacterium RIFCSPHIGHO2_01_FULL_63_20</name>
    <dbReference type="NCBI Taxonomy" id="1802385"/>
    <lineage>
        <taxon>Bacteria</taxon>
        <taxon>Candidatus Uhriibacteriota</taxon>
    </lineage>
</organism>
<accession>A0A1F7TM28</accession>
<keyword evidence="3 8" id="KW-0235">DNA replication</keyword>
<dbReference type="InterPro" id="IPR020591">
    <property type="entry name" value="Chromosome_initiator_DnaA-like"/>
</dbReference>
<dbReference type="Gene3D" id="1.10.8.60">
    <property type="match status" value="1"/>
</dbReference>
<dbReference type="GO" id="GO:0006275">
    <property type="term" value="P:regulation of DNA replication"/>
    <property type="evidence" value="ECO:0007669"/>
    <property type="project" value="UniProtKB-UniRule"/>
</dbReference>
<feature type="binding site" evidence="8">
    <location>
        <position position="172"/>
    </location>
    <ligand>
        <name>ATP</name>
        <dbReference type="ChEBI" id="CHEBI:30616"/>
    </ligand>
</feature>
<dbReference type="GO" id="GO:0005886">
    <property type="term" value="C:plasma membrane"/>
    <property type="evidence" value="ECO:0007669"/>
    <property type="project" value="TreeGrafter"/>
</dbReference>
<dbReference type="CDD" id="cd06571">
    <property type="entry name" value="Bac_DnaA_C"/>
    <property type="match status" value="1"/>
</dbReference>
<keyword evidence="5 8" id="KW-0067">ATP-binding</keyword>
<comment type="function">
    <text evidence="8 10">Plays an essential role in the initiation and regulation of chromosomal replication. ATP-DnaA binds to the origin of replication (oriC) to initiate formation of the DNA replication initiation complex once per cell cycle. Binds the DnaA box (a 9 base pair repeat at the origin) and separates the double-stranded (ds)DNA. Forms a right-handed helical filament on oriC DNA; dsDNA binds to the exterior of the filament while single-stranded (ss)DNA is stabiized in the filament's interior. The ATP-DnaA-oriC complex binds and stabilizes one strand of the AT-rich DNA unwinding element (DUE), permitting loading of DNA polymerase. After initiation quickly degrades to an ADP-DnaA complex that is not apt for DNA replication. Binds acidic phospholipids.</text>
</comment>